<protein>
    <submittedName>
        <fullName evidence="4">Arylsulfatase</fullName>
        <ecNumber evidence="4">3.1.6.1</ecNumber>
    </submittedName>
</protein>
<evidence type="ECO:0000256" key="1">
    <source>
        <dbReference type="ARBA" id="ARBA00008779"/>
    </source>
</evidence>
<evidence type="ECO:0000313" key="5">
    <source>
        <dbReference type="Proteomes" id="UP000609651"/>
    </source>
</evidence>
<proteinExistence type="inferred from homology"/>
<dbReference type="PANTHER" id="PTHR42693:SF33">
    <property type="entry name" value="ARYLSULFATASE"/>
    <property type="match status" value="1"/>
</dbReference>
<evidence type="ECO:0000259" key="3">
    <source>
        <dbReference type="Pfam" id="PF00884"/>
    </source>
</evidence>
<dbReference type="PANTHER" id="PTHR42693">
    <property type="entry name" value="ARYLSULFATASE FAMILY MEMBER"/>
    <property type="match status" value="1"/>
</dbReference>
<feature type="signal peptide" evidence="2">
    <location>
        <begin position="1"/>
        <end position="17"/>
    </location>
</feature>
<dbReference type="Gene3D" id="3.40.720.10">
    <property type="entry name" value="Alkaline Phosphatase, subunit A"/>
    <property type="match status" value="1"/>
</dbReference>
<feature type="chain" id="PRO_5045618244" evidence="2">
    <location>
        <begin position="18"/>
        <end position="464"/>
    </location>
</feature>
<accession>A0ABX1VI71</accession>
<comment type="caution">
    <text evidence="4">The sequence shown here is derived from an EMBL/GenBank/DDBJ whole genome shotgun (WGS) entry which is preliminary data.</text>
</comment>
<dbReference type="InterPro" id="IPR000917">
    <property type="entry name" value="Sulfatase_N"/>
</dbReference>
<gene>
    <name evidence="4" type="primary">atsA_30</name>
    <name evidence="4" type="ORF">LzC2_30230</name>
</gene>
<evidence type="ECO:0000256" key="2">
    <source>
        <dbReference type="SAM" id="SignalP"/>
    </source>
</evidence>
<dbReference type="EC" id="3.1.6.1" evidence="4"/>
<dbReference type="Pfam" id="PF00884">
    <property type="entry name" value="Sulfatase"/>
    <property type="match status" value="1"/>
</dbReference>
<dbReference type="InterPro" id="IPR017850">
    <property type="entry name" value="Alkaline_phosphatase_core_sf"/>
</dbReference>
<reference evidence="4 5" key="1">
    <citation type="journal article" date="2020" name="Syst. Appl. Microbiol.">
        <title>Alienimonas chondri sp. nov., a novel planctomycete isolated from the biofilm of the red alga Chondrus crispus.</title>
        <authorList>
            <person name="Vitorino I."/>
            <person name="Albuquerque L."/>
            <person name="Wiegand S."/>
            <person name="Kallscheuer N."/>
            <person name="da Costa M.S."/>
            <person name="Lobo-da-Cunha A."/>
            <person name="Jogler C."/>
            <person name="Lage O.M."/>
        </authorList>
    </citation>
    <scope>NUCLEOTIDE SEQUENCE [LARGE SCALE GENOMIC DNA]</scope>
    <source>
        <strain evidence="4 5">LzC2</strain>
    </source>
</reference>
<dbReference type="SUPFAM" id="SSF53649">
    <property type="entry name" value="Alkaline phosphatase-like"/>
    <property type="match status" value="1"/>
</dbReference>
<evidence type="ECO:0000313" key="4">
    <source>
        <dbReference type="EMBL" id="NNJ26927.1"/>
    </source>
</evidence>
<dbReference type="EMBL" id="WTPX01000108">
    <property type="protein sequence ID" value="NNJ26927.1"/>
    <property type="molecule type" value="Genomic_DNA"/>
</dbReference>
<feature type="domain" description="Sulfatase N-terminal" evidence="3">
    <location>
        <begin position="25"/>
        <end position="352"/>
    </location>
</feature>
<dbReference type="RefSeq" id="WP_171188437.1">
    <property type="nucleotide sequence ID" value="NZ_WTPX01000108.1"/>
</dbReference>
<dbReference type="Gene3D" id="3.30.1120.10">
    <property type="match status" value="1"/>
</dbReference>
<name>A0ABX1VI71_9PLAN</name>
<keyword evidence="5" id="KW-1185">Reference proteome</keyword>
<dbReference type="InterPro" id="IPR050738">
    <property type="entry name" value="Sulfatase"/>
</dbReference>
<keyword evidence="4" id="KW-0378">Hydrolase</keyword>
<comment type="similarity">
    <text evidence="1">Belongs to the sulfatase family.</text>
</comment>
<sequence>MLATLAFSLAVVSPAAADVSEAPRPNVLFILADDLGFGDLSIQKQFGGASDVRTPHIDSIFNDGLTFRNFYANCTVCSPTRAALMTGRFPASVGVPGVVRPWPEDNWGYLSPDAPTLPEQLSKADYDTALIGKWHLGGEPHNGIGNHPLKRGFDHFEGFLGGMLSDYVTHTRVYPNGEHRNMMRRGEKVIDPKGHATDLLSDWAGEFLWSHSQEETPFFLYLAYNAPHTPIQPPAEWVERVKQREAGITDRRAKLVALIEHMDAGVGRVLAALEESGQANDTLVVFTSDNGGHLGPGANNGPYRGGKEDLYEGGHRVACGVKWPGHITPGSQTDLTAMTMDWYATLLDVAGAEIPEGVDAVSMRKVFDVPKQLPLRSTMHFTRREGRPLIWGGKTGDAVVEDGWKLVQNRPYDALQLFHLTEDPYEEHDLIEERKDKARELAKIMQDRIRRDGAVPWNAPASDE</sequence>
<dbReference type="GO" id="GO:0004065">
    <property type="term" value="F:arylsulfatase activity"/>
    <property type="evidence" value="ECO:0007669"/>
    <property type="project" value="UniProtKB-EC"/>
</dbReference>
<organism evidence="4 5">
    <name type="scientific">Alienimonas chondri</name>
    <dbReference type="NCBI Taxonomy" id="2681879"/>
    <lineage>
        <taxon>Bacteria</taxon>
        <taxon>Pseudomonadati</taxon>
        <taxon>Planctomycetota</taxon>
        <taxon>Planctomycetia</taxon>
        <taxon>Planctomycetales</taxon>
        <taxon>Planctomycetaceae</taxon>
        <taxon>Alienimonas</taxon>
    </lineage>
</organism>
<dbReference type="Proteomes" id="UP000609651">
    <property type="component" value="Unassembled WGS sequence"/>
</dbReference>
<keyword evidence="2" id="KW-0732">Signal</keyword>